<dbReference type="PANTHER" id="PTHR43884">
    <property type="entry name" value="ACYL-COA DEHYDROGENASE"/>
    <property type="match status" value="1"/>
</dbReference>
<dbReference type="Pfam" id="PF00441">
    <property type="entry name" value="Acyl-CoA_dh_1"/>
    <property type="match status" value="1"/>
</dbReference>
<proteinExistence type="inferred from homology"/>
<dbReference type="InterPro" id="IPR037069">
    <property type="entry name" value="AcylCoA_DH/ox_N_sf"/>
</dbReference>
<dbReference type="InterPro" id="IPR013786">
    <property type="entry name" value="AcylCoA_DH/ox_N"/>
</dbReference>
<dbReference type="Gene3D" id="1.20.140.10">
    <property type="entry name" value="Butyryl-CoA Dehydrogenase, subunit A, domain 3"/>
    <property type="match status" value="1"/>
</dbReference>
<dbReference type="AlphaFoldDB" id="A0A940PVI0"/>
<evidence type="ECO:0000256" key="3">
    <source>
        <dbReference type="ARBA" id="ARBA00022630"/>
    </source>
</evidence>
<dbReference type="SUPFAM" id="SSF47203">
    <property type="entry name" value="Acyl-CoA dehydrogenase C-terminal domain-like"/>
    <property type="match status" value="1"/>
</dbReference>
<dbReference type="InterPro" id="IPR036250">
    <property type="entry name" value="AcylCo_DH-like_C"/>
</dbReference>
<dbReference type="GO" id="GO:0003995">
    <property type="term" value="F:acyl-CoA dehydrogenase activity"/>
    <property type="evidence" value="ECO:0007669"/>
    <property type="project" value="TreeGrafter"/>
</dbReference>
<evidence type="ECO:0000313" key="9">
    <source>
        <dbReference type="Proteomes" id="UP000675163"/>
    </source>
</evidence>
<dbReference type="Proteomes" id="UP000675163">
    <property type="component" value="Unassembled WGS sequence"/>
</dbReference>
<dbReference type="PANTHER" id="PTHR43884:SF20">
    <property type="entry name" value="ACYL-COA DEHYDROGENASE FADE28"/>
    <property type="match status" value="1"/>
</dbReference>
<dbReference type="RefSeq" id="WP_209704950.1">
    <property type="nucleotide sequence ID" value="NZ_JAFIDA010000001.1"/>
</dbReference>
<comment type="caution">
    <text evidence="8">The sequence shown here is derived from an EMBL/GenBank/DDBJ whole genome shotgun (WGS) entry which is preliminary data.</text>
</comment>
<feature type="domain" description="Acyl-CoA dehydrogenase/oxidase N-terminal" evidence="7">
    <location>
        <begin position="6"/>
        <end position="83"/>
    </location>
</feature>
<comment type="similarity">
    <text evidence="2">Belongs to the acyl-CoA dehydrogenase family.</text>
</comment>
<dbReference type="SUPFAM" id="SSF56645">
    <property type="entry name" value="Acyl-CoA dehydrogenase NM domain-like"/>
    <property type="match status" value="1"/>
</dbReference>
<reference evidence="8" key="1">
    <citation type="submission" date="2021-02" db="EMBL/GenBank/DDBJ databases">
        <title>Sequencing the genomes of 1000 actinobacteria strains.</title>
        <authorList>
            <person name="Klenk H.-P."/>
        </authorList>
    </citation>
    <scope>NUCLEOTIDE SEQUENCE</scope>
    <source>
        <strain evidence="8">DSM 22850</strain>
    </source>
</reference>
<dbReference type="GO" id="GO:0050660">
    <property type="term" value="F:flavin adenine dinucleotide binding"/>
    <property type="evidence" value="ECO:0007669"/>
    <property type="project" value="InterPro"/>
</dbReference>
<evidence type="ECO:0000256" key="2">
    <source>
        <dbReference type="ARBA" id="ARBA00009347"/>
    </source>
</evidence>
<dbReference type="Pfam" id="PF02771">
    <property type="entry name" value="Acyl-CoA_dh_N"/>
    <property type="match status" value="1"/>
</dbReference>
<accession>A0A940PVI0</accession>
<keyword evidence="9" id="KW-1185">Reference proteome</keyword>
<evidence type="ECO:0000313" key="8">
    <source>
        <dbReference type="EMBL" id="MBP1325971.1"/>
    </source>
</evidence>
<evidence type="ECO:0000256" key="1">
    <source>
        <dbReference type="ARBA" id="ARBA00001974"/>
    </source>
</evidence>
<gene>
    <name evidence="8" type="ORF">JOF28_001203</name>
</gene>
<keyword evidence="5" id="KW-0560">Oxidoreductase</keyword>
<sequence length="326" mass="33519">MEFMHSEEQLAFADAIDDIVTDLGGTQLARSWAAGDTAPGLALWAQFAELGLTGLRIAEADGGMGGSLADLAVVFERFGYHAVPGPYVESLALLPQLVSDADRAAIAGGAVATAAVAGTHPHLLDAHVAALQFSVTAGALATATAGEALESIASFRKLSRATAGADAADVDPDHVNRAIDEATLANAAMLIGAGERLLHEAVEYAKMREQFGKAIGEYQSLKHQLADVRIALSFARPLVWQAALALESGAATAGRDVSAAKVRAAAAAQLAARVSLQVHGAIGYTAEHDLSLWLTWVPALVGAWGTPAQHRARIADSILAPVGGAA</sequence>
<dbReference type="EMBL" id="JAFIDA010000001">
    <property type="protein sequence ID" value="MBP1325971.1"/>
    <property type="molecule type" value="Genomic_DNA"/>
</dbReference>
<evidence type="ECO:0000256" key="5">
    <source>
        <dbReference type="ARBA" id="ARBA00023002"/>
    </source>
</evidence>
<evidence type="ECO:0000259" key="7">
    <source>
        <dbReference type="Pfam" id="PF02771"/>
    </source>
</evidence>
<evidence type="ECO:0000259" key="6">
    <source>
        <dbReference type="Pfam" id="PF00441"/>
    </source>
</evidence>
<comment type="cofactor">
    <cofactor evidence="1">
        <name>FAD</name>
        <dbReference type="ChEBI" id="CHEBI:57692"/>
    </cofactor>
</comment>
<dbReference type="InterPro" id="IPR009100">
    <property type="entry name" value="AcylCoA_DH/oxidase_NM_dom_sf"/>
</dbReference>
<dbReference type="Gene3D" id="1.10.540.10">
    <property type="entry name" value="Acyl-CoA dehydrogenase/oxidase, N-terminal domain"/>
    <property type="match status" value="1"/>
</dbReference>
<name>A0A940PVI0_9MICO</name>
<protein>
    <submittedName>
        <fullName evidence="8">Alkylation response protein AidB-like acyl-CoA dehydrogenase</fullName>
    </submittedName>
</protein>
<organism evidence="8 9">
    <name type="scientific">Leucobacter exalbidus</name>
    <dbReference type="NCBI Taxonomy" id="662960"/>
    <lineage>
        <taxon>Bacteria</taxon>
        <taxon>Bacillati</taxon>
        <taxon>Actinomycetota</taxon>
        <taxon>Actinomycetes</taxon>
        <taxon>Micrococcales</taxon>
        <taxon>Microbacteriaceae</taxon>
        <taxon>Leucobacter</taxon>
    </lineage>
</organism>
<dbReference type="InterPro" id="IPR009075">
    <property type="entry name" value="AcylCo_DH/oxidase_C"/>
</dbReference>
<keyword evidence="4" id="KW-0274">FAD</keyword>
<feature type="domain" description="Acyl-CoA dehydrogenase/oxidase C-terminal" evidence="6">
    <location>
        <begin position="177"/>
        <end position="318"/>
    </location>
</feature>
<evidence type="ECO:0000256" key="4">
    <source>
        <dbReference type="ARBA" id="ARBA00022827"/>
    </source>
</evidence>
<keyword evidence="3" id="KW-0285">Flavoprotein</keyword>